<accession>A0A6M3LEG3</accession>
<gene>
    <name evidence="2" type="ORF">MM415B03199_0002</name>
</gene>
<feature type="domain" description="YqbQ/XkdQ" evidence="1">
    <location>
        <begin position="224"/>
        <end position="341"/>
    </location>
</feature>
<reference evidence="2" key="1">
    <citation type="submission" date="2020-03" db="EMBL/GenBank/DDBJ databases">
        <title>The deep terrestrial virosphere.</title>
        <authorList>
            <person name="Holmfeldt K."/>
            <person name="Nilsson E."/>
            <person name="Simone D."/>
            <person name="Lopez-Fernandez M."/>
            <person name="Wu X."/>
            <person name="de Brujin I."/>
            <person name="Lundin D."/>
            <person name="Andersson A."/>
            <person name="Bertilsson S."/>
            <person name="Dopson M."/>
        </authorList>
    </citation>
    <scope>NUCLEOTIDE SEQUENCE</scope>
    <source>
        <strain evidence="2">MM415B03199</strain>
    </source>
</reference>
<evidence type="ECO:0000259" key="1">
    <source>
        <dbReference type="Pfam" id="PF24032"/>
    </source>
</evidence>
<protein>
    <recommendedName>
        <fullName evidence="1">YqbQ/XkdQ domain-containing protein</fullName>
    </recommendedName>
</protein>
<dbReference type="AlphaFoldDB" id="A0A6M3LEG3"/>
<organism evidence="2">
    <name type="scientific">viral metagenome</name>
    <dbReference type="NCBI Taxonomy" id="1070528"/>
    <lineage>
        <taxon>unclassified sequences</taxon>
        <taxon>metagenomes</taxon>
        <taxon>organismal metagenomes</taxon>
    </lineage>
</organism>
<dbReference type="InterPro" id="IPR056937">
    <property type="entry name" value="YqbQ/XkdQ"/>
</dbReference>
<dbReference type="EMBL" id="MT143034">
    <property type="protein sequence ID" value="QJA92052.1"/>
    <property type="molecule type" value="Genomic_DNA"/>
</dbReference>
<evidence type="ECO:0000313" key="2">
    <source>
        <dbReference type="EMBL" id="QJA92052.1"/>
    </source>
</evidence>
<dbReference type="Pfam" id="PF24032">
    <property type="entry name" value="YQBQ"/>
    <property type="match status" value="1"/>
</dbReference>
<proteinExistence type="predicted"/>
<sequence>MIMTSIPTARVTIPIRIFPKVEKGEPVGSVTINGEEVKARMTRLEVNRRVTVGIDTAKITLANLKQQYGGKWSGGETAIVLLDYSGGTTKIFEGYVLPITDGFDRYPSIEISCSGYGVEAFKNPVYKRYTTATDIGQIAKELIEEYLPAHTTTNINTSTGVTATPVWQGKDLWHCLYDLAVTEGDNNYDFCCDFDKDWHFFVKGSRVHDSASGVAVVYGQNHRKTRMNSIFDSKYNKITVVGQDKSGQKIKYTWEDSGDISDYWKMAKVIRNTNLTTLAEVKAEAEKQVAIQKDVGRSGKVISDGVPGLLPGYKVMVYDPHNQMNDYFVASEAKHTLASNNFETETNIHEHVPKYEAILEAVGAIKDNEQKSLSLDDEHGLENSFPVFFDDTSQMDTSLTSSNVTVSNGRLTLASGESGTFVSVLETARGNVTKGLIKVNGSDIEDCTFQVSINNYVNSKTMTPRTLYDFDGSDGRIRVIIILQKTADRRNPSIESVGLEYR</sequence>
<name>A0A6M3LEG3_9ZZZZ</name>